<reference evidence="1" key="1">
    <citation type="submission" date="2023-02" db="EMBL/GenBank/DDBJ databases">
        <title>Description and genomic characterization of Salipiger bruguierae sp. nov., isolated from the sediment of mangrove plant Bruguiera sexangula.</title>
        <authorList>
            <person name="Long M."/>
        </authorList>
    </citation>
    <scope>NUCLEOTIDE SEQUENCE</scope>
    <source>
        <strain evidence="1">H15</strain>
    </source>
</reference>
<organism evidence="1">
    <name type="scientific">Alloyangia sp. H15</name>
    <dbReference type="NCBI Taxonomy" id="3029062"/>
    <lineage>
        <taxon>Bacteria</taxon>
        <taxon>Pseudomonadati</taxon>
        <taxon>Pseudomonadota</taxon>
        <taxon>Alphaproteobacteria</taxon>
        <taxon>Rhodobacterales</taxon>
        <taxon>Roseobacteraceae</taxon>
        <taxon>Alloyangia</taxon>
    </lineage>
</organism>
<protein>
    <submittedName>
        <fullName evidence="1">Head-tail adaptor protein</fullName>
    </submittedName>
</protein>
<dbReference type="Gene3D" id="2.40.10.270">
    <property type="entry name" value="Bacteriophage SPP1 head-tail adaptor protein"/>
    <property type="match status" value="1"/>
</dbReference>
<proteinExistence type="predicted"/>
<dbReference type="EMBL" id="CP123385">
    <property type="protein sequence ID" value="XCC95921.1"/>
    <property type="molecule type" value="Genomic_DNA"/>
</dbReference>
<name>A0AAU8AN02_9RHOB</name>
<sequence length="106" mass="11865">MLDREVQVLRRVTGDDGFTSELGDFAALGAPVRAKRTDVSDGERWRAGEVAASIMSRFLVRWSPFTAGITPKDRLTCDGLEFDIVGLKEVKRRHWIEITGSARTDQ</sequence>
<dbReference type="RefSeq" id="WP_353474788.1">
    <property type="nucleotide sequence ID" value="NZ_CP123385.1"/>
</dbReference>
<dbReference type="InterPro" id="IPR038666">
    <property type="entry name" value="SSP1_head-tail_sf"/>
</dbReference>
<dbReference type="AlphaFoldDB" id="A0AAU8AN02"/>
<dbReference type="Pfam" id="PF05521">
    <property type="entry name" value="Phage_HCP"/>
    <property type="match status" value="1"/>
</dbReference>
<dbReference type="InterPro" id="IPR008767">
    <property type="entry name" value="Phage_SPP1_head-tail_adaptor"/>
</dbReference>
<accession>A0AAU8AN02</accession>
<evidence type="ECO:0000313" key="1">
    <source>
        <dbReference type="EMBL" id="XCC95921.1"/>
    </source>
</evidence>
<gene>
    <name evidence="1" type="ORF">PVT71_14560</name>
</gene>